<dbReference type="AlphaFoldDB" id="A0A382XL30"/>
<protein>
    <submittedName>
        <fullName evidence="1">Uncharacterized protein</fullName>
    </submittedName>
</protein>
<evidence type="ECO:0000313" key="1">
    <source>
        <dbReference type="EMBL" id="SVD71846.1"/>
    </source>
</evidence>
<sequence length="116" mass="13222">MIKELISLLEINHRINISDIGAAWINETPAYSKLIWESDLTKLFLFDGDERQISTLKEYFGKKAVISECFLGDGQEHTVYLCNPESGMTSLLKPNKEVLSFFNGFSNFGQVLRTKQ</sequence>
<gene>
    <name evidence="1" type="ORF">METZ01_LOCUS424700</name>
</gene>
<reference evidence="1" key="1">
    <citation type="submission" date="2018-05" db="EMBL/GenBank/DDBJ databases">
        <authorList>
            <person name="Lanie J.A."/>
            <person name="Ng W.-L."/>
            <person name="Kazmierczak K.M."/>
            <person name="Andrzejewski T.M."/>
            <person name="Davidsen T.M."/>
            <person name="Wayne K.J."/>
            <person name="Tettelin H."/>
            <person name="Glass J.I."/>
            <person name="Rusch D."/>
            <person name="Podicherti R."/>
            <person name="Tsui H.-C.T."/>
            <person name="Winkler M.E."/>
        </authorList>
    </citation>
    <scope>NUCLEOTIDE SEQUENCE</scope>
</reference>
<feature type="non-terminal residue" evidence="1">
    <location>
        <position position="116"/>
    </location>
</feature>
<proteinExistence type="predicted"/>
<accession>A0A382XL30</accession>
<dbReference type="EMBL" id="UINC01168691">
    <property type="protein sequence ID" value="SVD71846.1"/>
    <property type="molecule type" value="Genomic_DNA"/>
</dbReference>
<organism evidence="1">
    <name type="scientific">marine metagenome</name>
    <dbReference type="NCBI Taxonomy" id="408172"/>
    <lineage>
        <taxon>unclassified sequences</taxon>
        <taxon>metagenomes</taxon>
        <taxon>ecological metagenomes</taxon>
    </lineage>
</organism>
<name>A0A382XL30_9ZZZZ</name>